<gene>
    <name evidence="4" type="primary">LOC132535238</name>
</gene>
<feature type="compositionally biased region" description="Basic and acidic residues" evidence="1">
    <location>
        <begin position="20"/>
        <end position="31"/>
    </location>
</feature>
<sequence>MPGPGPGPGRQAAASRRMKGSVEGKKEKLLETPKTLLSPHFTCTRDGESEAEFQPEDFEGKPEREKKHASFTLCNVCNIQLNSAAQAQIHYHGKSHQKRLKQLCKGMPKNDNGGDWGLEPGSSSIATYIQPVKKQKPIEVKSPSVSQSHECLFTMSSYLSDSQCLVSMLSQHIFDAVDFQGYKPKSLTYLELYHESTPHGSIVLCSPNVHGHLGQENKSDPMVLKTLQESTVMVFYCKCKWIIEIKLSFNCVNSCS</sequence>
<dbReference type="InterPro" id="IPR052644">
    <property type="entry name" value="ZMAT3"/>
</dbReference>
<name>A0ABM3WI07_ERIEU</name>
<protein>
    <submittedName>
        <fullName evidence="4">Uncharacterized protein LOC132535238</fullName>
    </submittedName>
</protein>
<dbReference type="PANTHER" id="PTHR46786">
    <property type="entry name" value="ZINC FINGER MATRIN-TYPE PROTEIN 3"/>
    <property type="match status" value="1"/>
</dbReference>
<dbReference type="SMART" id="SM00451">
    <property type="entry name" value="ZnF_U1"/>
    <property type="match status" value="1"/>
</dbReference>
<accession>A0ABM3WI07</accession>
<feature type="region of interest" description="Disordered" evidence="1">
    <location>
        <begin position="1"/>
        <end position="61"/>
    </location>
</feature>
<dbReference type="GeneID" id="132535238"/>
<evidence type="ECO:0000313" key="4">
    <source>
        <dbReference type="RefSeq" id="XP_060036205.1"/>
    </source>
</evidence>
<evidence type="ECO:0000256" key="1">
    <source>
        <dbReference type="SAM" id="MobiDB-lite"/>
    </source>
</evidence>
<organism evidence="3 4">
    <name type="scientific">Erinaceus europaeus</name>
    <name type="common">Western European hedgehog</name>
    <dbReference type="NCBI Taxonomy" id="9365"/>
    <lineage>
        <taxon>Eukaryota</taxon>
        <taxon>Metazoa</taxon>
        <taxon>Chordata</taxon>
        <taxon>Craniata</taxon>
        <taxon>Vertebrata</taxon>
        <taxon>Euteleostomi</taxon>
        <taxon>Mammalia</taxon>
        <taxon>Eutheria</taxon>
        <taxon>Laurasiatheria</taxon>
        <taxon>Eulipotyphla</taxon>
        <taxon>Erinaceidae</taxon>
        <taxon>Erinaceinae</taxon>
        <taxon>Erinaceus</taxon>
    </lineage>
</organism>
<dbReference type="PANTHER" id="PTHR46786:SF1">
    <property type="entry name" value="ZINC FINGER MATRIN-TYPE PROTEIN 3"/>
    <property type="match status" value="1"/>
</dbReference>
<feature type="domain" description="U1-type" evidence="2">
    <location>
        <begin position="69"/>
        <end position="103"/>
    </location>
</feature>
<keyword evidence="3" id="KW-1185">Reference proteome</keyword>
<dbReference type="SUPFAM" id="SSF57667">
    <property type="entry name" value="beta-beta-alpha zinc fingers"/>
    <property type="match status" value="1"/>
</dbReference>
<evidence type="ECO:0000259" key="2">
    <source>
        <dbReference type="SMART" id="SM00451"/>
    </source>
</evidence>
<dbReference type="InterPro" id="IPR013087">
    <property type="entry name" value="Znf_C2H2_type"/>
</dbReference>
<dbReference type="Gene3D" id="3.30.160.60">
    <property type="entry name" value="Classic Zinc Finger"/>
    <property type="match status" value="1"/>
</dbReference>
<evidence type="ECO:0000313" key="3">
    <source>
        <dbReference type="Proteomes" id="UP001652624"/>
    </source>
</evidence>
<dbReference type="InterPro" id="IPR036236">
    <property type="entry name" value="Znf_C2H2_sf"/>
</dbReference>
<dbReference type="Pfam" id="PF12874">
    <property type="entry name" value="zf-met"/>
    <property type="match status" value="1"/>
</dbReference>
<dbReference type="RefSeq" id="XP_060036205.1">
    <property type="nucleotide sequence ID" value="XM_060180222.1"/>
</dbReference>
<reference evidence="4" key="1">
    <citation type="submission" date="2025-08" db="UniProtKB">
        <authorList>
            <consortium name="RefSeq"/>
        </authorList>
    </citation>
    <scope>IDENTIFICATION</scope>
</reference>
<dbReference type="Proteomes" id="UP001652624">
    <property type="component" value="Chromosome 21"/>
</dbReference>
<dbReference type="InterPro" id="IPR003604">
    <property type="entry name" value="Matrin/U1-like-C_Znf_C2H2"/>
</dbReference>
<proteinExistence type="predicted"/>